<reference evidence="5" key="1">
    <citation type="submission" date="2018-05" db="EMBL/GenBank/DDBJ databases">
        <authorList>
            <person name="Lanie J.A."/>
            <person name="Ng W.-L."/>
            <person name="Kazmierczak K.M."/>
            <person name="Andrzejewski T.M."/>
            <person name="Davidsen T.M."/>
            <person name="Wayne K.J."/>
            <person name="Tettelin H."/>
            <person name="Glass J.I."/>
            <person name="Rusch D."/>
            <person name="Podicherti R."/>
            <person name="Tsui H.-C.T."/>
            <person name="Winkler M.E."/>
        </authorList>
    </citation>
    <scope>NUCLEOTIDE SEQUENCE</scope>
</reference>
<protein>
    <recommendedName>
        <fullName evidence="4">Phospholipid/glycerol acyltransferase domain-containing protein</fullName>
    </recommendedName>
</protein>
<organism evidence="5">
    <name type="scientific">marine metagenome</name>
    <dbReference type="NCBI Taxonomy" id="408172"/>
    <lineage>
        <taxon>unclassified sequences</taxon>
        <taxon>metagenomes</taxon>
        <taxon>ecological metagenomes</taxon>
    </lineage>
</organism>
<dbReference type="Pfam" id="PF01553">
    <property type="entry name" value="Acyltransferase"/>
    <property type="match status" value="1"/>
</dbReference>
<dbReference type="EMBL" id="UINC01166189">
    <property type="protein sequence ID" value="SVD68003.1"/>
    <property type="molecule type" value="Genomic_DNA"/>
</dbReference>
<keyword evidence="3" id="KW-0812">Transmembrane</keyword>
<accession>A0A382XAJ7</accession>
<name>A0A382XAJ7_9ZZZZ</name>
<keyword evidence="1" id="KW-0808">Transferase</keyword>
<dbReference type="InterPro" id="IPR002123">
    <property type="entry name" value="Plipid/glycerol_acylTrfase"/>
</dbReference>
<feature type="non-terminal residue" evidence="5">
    <location>
        <position position="128"/>
    </location>
</feature>
<dbReference type="GO" id="GO:0006654">
    <property type="term" value="P:phosphatidic acid biosynthetic process"/>
    <property type="evidence" value="ECO:0007669"/>
    <property type="project" value="TreeGrafter"/>
</dbReference>
<evidence type="ECO:0000256" key="2">
    <source>
        <dbReference type="ARBA" id="ARBA00023315"/>
    </source>
</evidence>
<keyword evidence="3" id="KW-0472">Membrane</keyword>
<evidence type="ECO:0000256" key="1">
    <source>
        <dbReference type="ARBA" id="ARBA00022679"/>
    </source>
</evidence>
<dbReference type="AlphaFoldDB" id="A0A382XAJ7"/>
<dbReference type="GO" id="GO:0003841">
    <property type="term" value="F:1-acylglycerol-3-phosphate O-acyltransferase activity"/>
    <property type="evidence" value="ECO:0007669"/>
    <property type="project" value="TreeGrafter"/>
</dbReference>
<feature type="domain" description="Phospholipid/glycerol acyltransferase" evidence="4">
    <location>
        <begin position="62"/>
        <end position="126"/>
    </location>
</feature>
<proteinExistence type="predicted"/>
<keyword evidence="3" id="KW-1133">Transmembrane helix</keyword>
<evidence type="ECO:0000256" key="3">
    <source>
        <dbReference type="SAM" id="Phobius"/>
    </source>
</evidence>
<evidence type="ECO:0000259" key="4">
    <source>
        <dbReference type="Pfam" id="PF01553"/>
    </source>
</evidence>
<evidence type="ECO:0000313" key="5">
    <source>
        <dbReference type="EMBL" id="SVD68003.1"/>
    </source>
</evidence>
<feature type="transmembrane region" description="Helical" evidence="3">
    <location>
        <begin position="14"/>
        <end position="36"/>
    </location>
</feature>
<sequence length="128" mass="14284">MSVIARLTAWVRSIATYVLGGLYVIFVVPPALVIALTTRQRSVLYWTGYVGVRLALVATGIRIRVEGLQYVCSDRPTVYCANHASNVEPPILYVLFRDLFPRLYIFYKAGLRKMPVLGVGFDIIGFVG</sequence>
<dbReference type="PANTHER" id="PTHR10434">
    <property type="entry name" value="1-ACYL-SN-GLYCEROL-3-PHOSPHATE ACYLTRANSFERASE"/>
    <property type="match status" value="1"/>
</dbReference>
<keyword evidence="2" id="KW-0012">Acyltransferase</keyword>
<gene>
    <name evidence="5" type="ORF">METZ01_LOCUS420857</name>
</gene>
<dbReference type="PANTHER" id="PTHR10434:SF11">
    <property type="entry name" value="1-ACYL-SN-GLYCEROL-3-PHOSPHATE ACYLTRANSFERASE"/>
    <property type="match status" value="1"/>
</dbReference>
<dbReference type="SUPFAM" id="SSF69593">
    <property type="entry name" value="Glycerol-3-phosphate (1)-acyltransferase"/>
    <property type="match status" value="1"/>
</dbReference>